<accession>A0A2H1W5I0</accession>
<feature type="region of interest" description="Disordered" evidence="1">
    <location>
        <begin position="152"/>
        <end position="191"/>
    </location>
</feature>
<dbReference type="AlphaFoldDB" id="A0A2H1W5I0"/>
<protein>
    <submittedName>
        <fullName evidence="2">SFRICE_021544</fullName>
    </submittedName>
</protein>
<proteinExistence type="predicted"/>
<name>A0A2H1W5I0_SPOFR</name>
<gene>
    <name evidence="2" type="ORF">SFRICE_021544</name>
</gene>
<sequence>MLSILHTVAVCPAWADHRQVLRDVVGDGDLSRPALVQAMVRSEGACDAVFSFCEAVMLAMEDPVRAARCVPRAPQRAIRPPQMGPISKSLTLPLASPKARKVLDDFPPSKKRYGGFGARERTNLLTPQPSRETLRASGITGRSLATVSAGLRTASKGNSPPDQYQTDACGASRSARASKSHQTTTDGAHHSGNYCLLPNPYIQDSGMTIEPMTQDSTYKYLAFERTYQIDQQHTKHVDKIADNIPKHHPISCVQRITLLRDESGRDLIDVQNLHNQQIINLRNFFMHKSQNSSFHKGISQIDRKYTPLNVHSTDRQRNEHITSKSDKIAAWTHKSLHGRHRLDLQQPHVDMKVSNAWLQRVTLP</sequence>
<dbReference type="EMBL" id="ODYU01006338">
    <property type="protein sequence ID" value="SOQ48102.1"/>
    <property type="molecule type" value="Genomic_DNA"/>
</dbReference>
<feature type="compositionally biased region" description="Polar residues" evidence="1">
    <location>
        <begin position="155"/>
        <end position="166"/>
    </location>
</feature>
<evidence type="ECO:0000256" key="1">
    <source>
        <dbReference type="SAM" id="MobiDB-lite"/>
    </source>
</evidence>
<organism evidence="2">
    <name type="scientific">Spodoptera frugiperda</name>
    <name type="common">Fall armyworm</name>
    <dbReference type="NCBI Taxonomy" id="7108"/>
    <lineage>
        <taxon>Eukaryota</taxon>
        <taxon>Metazoa</taxon>
        <taxon>Ecdysozoa</taxon>
        <taxon>Arthropoda</taxon>
        <taxon>Hexapoda</taxon>
        <taxon>Insecta</taxon>
        <taxon>Pterygota</taxon>
        <taxon>Neoptera</taxon>
        <taxon>Endopterygota</taxon>
        <taxon>Lepidoptera</taxon>
        <taxon>Glossata</taxon>
        <taxon>Ditrysia</taxon>
        <taxon>Noctuoidea</taxon>
        <taxon>Noctuidae</taxon>
        <taxon>Amphipyrinae</taxon>
        <taxon>Spodoptera</taxon>
    </lineage>
</organism>
<reference evidence="2" key="1">
    <citation type="submission" date="2016-07" db="EMBL/GenBank/DDBJ databases">
        <authorList>
            <person name="Bretaudeau A."/>
        </authorList>
    </citation>
    <scope>NUCLEOTIDE SEQUENCE</scope>
    <source>
        <strain evidence="2">Rice</strain>
        <tissue evidence="2">Whole body</tissue>
    </source>
</reference>
<evidence type="ECO:0000313" key="2">
    <source>
        <dbReference type="EMBL" id="SOQ48102.1"/>
    </source>
</evidence>
<feature type="compositionally biased region" description="Polar residues" evidence="1">
    <location>
        <begin position="175"/>
        <end position="186"/>
    </location>
</feature>